<evidence type="ECO:0000313" key="1">
    <source>
        <dbReference type="EMBL" id="KAI8530528.1"/>
    </source>
</evidence>
<keyword evidence="2" id="KW-1185">Reference proteome</keyword>
<organism evidence="1 2">
    <name type="scientific">Rhododendron molle</name>
    <name type="common">Chinese azalea</name>
    <name type="synonym">Azalea mollis</name>
    <dbReference type="NCBI Taxonomy" id="49168"/>
    <lineage>
        <taxon>Eukaryota</taxon>
        <taxon>Viridiplantae</taxon>
        <taxon>Streptophyta</taxon>
        <taxon>Embryophyta</taxon>
        <taxon>Tracheophyta</taxon>
        <taxon>Spermatophyta</taxon>
        <taxon>Magnoliopsida</taxon>
        <taxon>eudicotyledons</taxon>
        <taxon>Gunneridae</taxon>
        <taxon>Pentapetalae</taxon>
        <taxon>asterids</taxon>
        <taxon>Ericales</taxon>
        <taxon>Ericaceae</taxon>
        <taxon>Ericoideae</taxon>
        <taxon>Rhodoreae</taxon>
        <taxon>Rhododendron</taxon>
    </lineage>
</organism>
<accession>A0ACC0LQZ7</accession>
<sequence length="366" mass="41248">MELFPAQPDLSLQISPPNSKPTTGWGSSNRRKDQEEYDHPHMDLGFWGSALDSSSMSTKPAETRFDLPISNNRATEPNSAHTFPFHPTNFIHSFQQNQYLQQQQQQQGLFSPELGFLRPIRGIPVYQNYPSFPFSKQSLDDSYNNTAGGTTTTPKSTTPSGFFGQSQGVIRSRIFSRFPAKRSMRAPRMRWTTTLHARFVHAVELLGGHERATPKSVLELMDVKDLTLAHVKSHLQMYRTVKTTDRSAAASSGQSEVCENGSSGDTCDQDMMFEVPNPRKSETSVQQGRPNLYEDKEYHSLWSNYLREAWLHGTQRDFGGNMTTPEKEILDPKCTSYERLSDVSSSNLSETSPNKPSLEFTLGTPH</sequence>
<dbReference type="Proteomes" id="UP001062846">
    <property type="component" value="Chromosome 11"/>
</dbReference>
<gene>
    <name evidence="1" type="ORF">RHMOL_Rhmol11G0066500</name>
</gene>
<reference evidence="1" key="1">
    <citation type="submission" date="2022-02" db="EMBL/GenBank/DDBJ databases">
        <title>Plant Genome Project.</title>
        <authorList>
            <person name="Zhang R.-G."/>
        </authorList>
    </citation>
    <scope>NUCLEOTIDE SEQUENCE</scope>
    <source>
        <strain evidence="1">AT1</strain>
    </source>
</reference>
<comment type="caution">
    <text evidence="1">The sequence shown here is derived from an EMBL/GenBank/DDBJ whole genome shotgun (WGS) entry which is preliminary data.</text>
</comment>
<dbReference type="EMBL" id="CM046398">
    <property type="protein sequence ID" value="KAI8530528.1"/>
    <property type="molecule type" value="Genomic_DNA"/>
</dbReference>
<proteinExistence type="predicted"/>
<name>A0ACC0LQZ7_RHOML</name>
<evidence type="ECO:0000313" key="2">
    <source>
        <dbReference type="Proteomes" id="UP001062846"/>
    </source>
</evidence>
<protein>
    <submittedName>
        <fullName evidence="1">Uncharacterized protein</fullName>
    </submittedName>
</protein>